<dbReference type="PANTHER" id="PTHR44329">
    <property type="entry name" value="SERINE/THREONINE-PROTEIN KINASE TNNI3K-RELATED"/>
    <property type="match status" value="1"/>
</dbReference>
<evidence type="ECO:0000256" key="2">
    <source>
        <dbReference type="ARBA" id="ARBA00022741"/>
    </source>
</evidence>
<dbReference type="InterPro" id="IPR011009">
    <property type="entry name" value="Kinase-like_dom_sf"/>
</dbReference>
<dbReference type="Proteomes" id="UP000439903">
    <property type="component" value="Unassembled WGS sequence"/>
</dbReference>
<evidence type="ECO:0000313" key="7">
    <source>
        <dbReference type="Proteomes" id="UP000439903"/>
    </source>
</evidence>
<dbReference type="Gene3D" id="1.10.510.10">
    <property type="entry name" value="Transferase(Phosphotransferase) domain 1"/>
    <property type="match status" value="1"/>
</dbReference>
<evidence type="ECO:0000259" key="5">
    <source>
        <dbReference type="PROSITE" id="PS50011"/>
    </source>
</evidence>
<name>A0A8H4ADG8_GIGMA</name>
<evidence type="ECO:0000256" key="4">
    <source>
        <dbReference type="ARBA" id="ARBA00022840"/>
    </source>
</evidence>
<dbReference type="InterPro" id="IPR051681">
    <property type="entry name" value="Ser/Thr_Kinases-Pseudokinases"/>
</dbReference>
<dbReference type="Pfam" id="PF07714">
    <property type="entry name" value="PK_Tyr_Ser-Thr"/>
    <property type="match status" value="1"/>
</dbReference>
<keyword evidence="7" id="KW-1185">Reference proteome</keyword>
<dbReference type="AlphaFoldDB" id="A0A8H4ADG8"/>
<sequence>MNQSIVISHKDGKWGPEEIYRTKKTSIQLGTYDQQEIAVKHFNDKMNVNKIIRELRKHRHLRNADVKNVIKFHGVVRKPNDRICIVMEYAKNGNLQDYLSRNYLDWNFKSQWIIDVSRGLLACHEQGIVHLDLRARNIFVDYNLTLKIADFGFSYMKPGLEIRYGNGESLKWASPEYVSDEEKMKEYFKDQPDLSDIYSYGLVAWEILMNGKEPYDEMDNEEIKSSKLSKNINVLMDELREKDTPGGLRKVVEKCCNYNPPDRIALEEVELLLS</sequence>
<dbReference type="EMBL" id="WTPW01000757">
    <property type="protein sequence ID" value="KAF0482722.1"/>
    <property type="molecule type" value="Genomic_DNA"/>
</dbReference>
<protein>
    <submittedName>
        <fullName evidence="6">Kinase-like protein</fullName>
    </submittedName>
</protein>
<dbReference type="GO" id="GO:0004674">
    <property type="term" value="F:protein serine/threonine kinase activity"/>
    <property type="evidence" value="ECO:0007669"/>
    <property type="project" value="TreeGrafter"/>
</dbReference>
<dbReference type="InterPro" id="IPR000719">
    <property type="entry name" value="Prot_kinase_dom"/>
</dbReference>
<dbReference type="PRINTS" id="PR00109">
    <property type="entry name" value="TYRKINASE"/>
</dbReference>
<dbReference type="PROSITE" id="PS00109">
    <property type="entry name" value="PROTEIN_KINASE_TYR"/>
    <property type="match status" value="1"/>
</dbReference>
<proteinExistence type="predicted"/>
<evidence type="ECO:0000256" key="3">
    <source>
        <dbReference type="ARBA" id="ARBA00022777"/>
    </source>
</evidence>
<dbReference type="PROSITE" id="PS50011">
    <property type="entry name" value="PROTEIN_KINASE_DOM"/>
    <property type="match status" value="1"/>
</dbReference>
<dbReference type="GO" id="GO:0005524">
    <property type="term" value="F:ATP binding"/>
    <property type="evidence" value="ECO:0007669"/>
    <property type="project" value="UniProtKB-KW"/>
</dbReference>
<comment type="caution">
    <text evidence="6">The sequence shown here is derived from an EMBL/GenBank/DDBJ whole genome shotgun (WGS) entry which is preliminary data.</text>
</comment>
<evidence type="ECO:0000313" key="6">
    <source>
        <dbReference type="EMBL" id="KAF0482722.1"/>
    </source>
</evidence>
<keyword evidence="2" id="KW-0547">Nucleotide-binding</keyword>
<keyword evidence="4" id="KW-0067">ATP-binding</keyword>
<feature type="domain" description="Protein kinase" evidence="5">
    <location>
        <begin position="5"/>
        <end position="274"/>
    </location>
</feature>
<keyword evidence="3 6" id="KW-0418">Kinase</keyword>
<dbReference type="InterPro" id="IPR001245">
    <property type="entry name" value="Ser-Thr/Tyr_kinase_cat_dom"/>
</dbReference>
<dbReference type="InterPro" id="IPR008266">
    <property type="entry name" value="Tyr_kinase_AS"/>
</dbReference>
<reference evidence="6 7" key="1">
    <citation type="journal article" date="2019" name="Environ. Microbiol.">
        <title>At the nexus of three kingdoms: the genome of the mycorrhizal fungus Gigaspora margarita provides insights into plant, endobacterial and fungal interactions.</title>
        <authorList>
            <person name="Venice F."/>
            <person name="Ghignone S."/>
            <person name="Salvioli di Fossalunga A."/>
            <person name="Amselem J."/>
            <person name="Novero M."/>
            <person name="Xianan X."/>
            <person name="Sedzielewska Toro K."/>
            <person name="Morin E."/>
            <person name="Lipzen A."/>
            <person name="Grigoriev I.V."/>
            <person name="Henrissat B."/>
            <person name="Martin F.M."/>
            <person name="Bonfante P."/>
        </authorList>
    </citation>
    <scope>NUCLEOTIDE SEQUENCE [LARGE SCALE GENOMIC DNA]</scope>
    <source>
        <strain evidence="6 7">BEG34</strain>
    </source>
</reference>
<evidence type="ECO:0000256" key="1">
    <source>
        <dbReference type="ARBA" id="ARBA00022679"/>
    </source>
</evidence>
<keyword evidence="1" id="KW-0808">Transferase</keyword>
<dbReference type="SUPFAM" id="SSF56112">
    <property type="entry name" value="Protein kinase-like (PK-like)"/>
    <property type="match status" value="1"/>
</dbReference>
<dbReference type="OrthoDB" id="2385419at2759"/>
<dbReference type="PIRSF" id="PIRSF000654">
    <property type="entry name" value="Integrin-linked_kinase"/>
    <property type="match status" value="1"/>
</dbReference>
<accession>A0A8H4ADG8</accession>
<gene>
    <name evidence="6" type="ORF">F8M41_023374</name>
</gene>
<dbReference type="PANTHER" id="PTHR44329:SF288">
    <property type="entry name" value="MITOGEN-ACTIVATED PROTEIN KINASE KINASE KINASE 20"/>
    <property type="match status" value="1"/>
</dbReference>
<organism evidence="6 7">
    <name type="scientific">Gigaspora margarita</name>
    <dbReference type="NCBI Taxonomy" id="4874"/>
    <lineage>
        <taxon>Eukaryota</taxon>
        <taxon>Fungi</taxon>
        <taxon>Fungi incertae sedis</taxon>
        <taxon>Mucoromycota</taxon>
        <taxon>Glomeromycotina</taxon>
        <taxon>Glomeromycetes</taxon>
        <taxon>Diversisporales</taxon>
        <taxon>Gigasporaceae</taxon>
        <taxon>Gigaspora</taxon>
    </lineage>
</organism>